<comment type="caution">
    <text evidence="1">The sequence shown here is derived from an EMBL/GenBank/DDBJ whole genome shotgun (WGS) entry which is preliminary data.</text>
</comment>
<proteinExistence type="predicted"/>
<dbReference type="RefSeq" id="WP_283422137.1">
    <property type="nucleotide sequence ID" value="NZ_FXTZ01000006.1"/>
</dbReference>
<dbReference type="EMBL" id="FXTZ01000006">
    <property type="protein sequence ID" value="SMP21024.1"/>
    <property type="molecule type" value="Genomic_DNA"/>
</dbReference>
<dbReference type="InterPro" id="IPR022385">
    <property type="entry name" value="Rhs_assc_core"/>
</dbReference>
<dbReference type="NCBIfam" id="TIGR03696">
    <property type="entry name" value="Rhs_assc_core"/>
    <property type="match status" value="1"/>
</dbReference>
<dbReference type="PANTHER" id="PTHR32305:SF15">
    <property type="entry name" value="PROTEIN RHSA-RELATED"/>
    <property type="match status" value="1"/>
</dbReference>
<dbReference type="Proteomes" id="UP001157960">
    <property type="component" value="Unassembled WGS sequence"/>
</dbReference>
<sequence>TTPISQNGMEIYYTKNAFPTGSMTIMSVSYYDTYPSYSFNPSFPSTIFGKSVLTDQPSASVSTRTLPVMTLVKNIEDHGWTKSYVYYDNQARAIGGHSINHLGGYTRTETDLDFAGVPLQVKTYHKRLASDPEKTITETFTYDHQNRLLTHKHKIDNNAEEILTQNEYNELSQLKSKKVGGKVSGSGLQTVDYRYNIRGWMTQINDPANLGTDLFGYKIKYSQVEGLQTPDTSDSSLKVLPKFNGNIAEVDWRTAATPNESLKRYGYVYDQMNRLSAGFYQNDTNPSLREYYEKATYDLNGNIITMKRTAQRMSGTALLIDNLTYRYENNNTSNRLQKVSDEVTLSTGFPYSAVPTDIGYDDNGNMTSFQDKGISSIQYNYLNLPKNITQNAELTAYTYRADGVKVKKLFNGLQTDYLNGFQYKFTYTWEAPSGTMASDGMKLRIIPTSEGYFDVLKNRYFYNYTDHLGNVRLSYSDADGNGEVTGDIVVNNCSTLPDGSTVCNNYIITGEAEGVTNYYPFGMMHKSEEHSFENPYQYNYNGKELQETGMYDYGARFYMPDLGRWGVVDPLAEASRRFTPYHYGNNNPVRFIDPDGRITVDNLSGQYTMGSVVADFIKKNGFDDSHLPLLYKDDSGMMIVNTALGNDGQGGGAMTFTDPKAIAVLQQYFTNKNNSVNSLFDLIEQITSFKNQLEKANIKPDGKFKFTDKNANKIIDSIKEIKELYFETASQVGKYLVSERLLDHNGLPATSATVMQQDGTFDIYFATKYIKTNLDFSFGIFHEFGHILNERGMSFSEWTNYIKSPAIFKEEISVWKNLNLPAGDPRSNSAIRFYENLLKK</sequence>
<accession>A0ABY1NY87</accession>
<reference evidence="1 2" key="1">
    <citation type="submission" date="2017-05" db="EMBL/GenBank/DDBJ databases">
        <authorList>
            <person name="Varghese N."/>
            <person name="Submissions S."/>
        </authorList>
    </citation>
    <scope>NUCLEOTIDE SEQUENCE [LARGE SCALE GENOMIC DNA]</scope>
    <source>
        <strain evidence="1 2">DSM 28214</strain>
    </source>
</reference>
<dbReference type="InterPro" id="IPR050708">
    <property type="entry name" value="T6SS_VgrG/RHS"/>
</dbReference>
<dbReference type="Gene3D" id="2.180.10.10">
    <property type="entry name" value="RHS repeat-associated core"/>
    <property type="match status" value="1"/>
</dbReference>
<gene>
    <name evidence="1" type="ORF">SAMN06264346_1061</name>
</gene>
<dbReference type="PANTHER" id="PTHR32305">
    <property type="match status" value="1"/>
</dbReference>
<evidence type="ECO:0000313" key="1">
    <source>
        <dbReference type="EMBL" id="SMP21024.1"/>
    </source>
</evidence>
<protein>
    <submittedName>
        <fullName evidence="1">RHS repeat-associated core domain-containing protein</fullName>
    </submittedName>
</protein>
<evidence type="ECO:0000313" key="2">
    <source>
        <dbReference type="Proteomes" id="UP001157960"/>
    </source>
</evidence>
<keyword evidence="2" id="KW-1185">Reference proteome</keyword>
<organism evidence="1 2">
    <name type="scientific">Chryseobacterium profundimaris</name>
    <dbReference type="NCBI Taxonomy" id="1387275"/>
    <lineage>
        <taxon>Bacteria</taxon>
        <taxon>Pseudomonadati</taxon>
        <taxon>Bacteroidota</taxon>
        <taxon>Flavobacteriia</taxon>
        <taxon>Flavobacteriales</taxon>
        <taxon>Weeksellaceae</taxon>
        <taxon>Chryseobacterium group</taxon>
        <taxon>Chryseobacterium</taxon>
    </lineage>
</organism>
<feature type="non-terminal residue" evidence="1">
    <location>
        <position position="1"/>
    </location>
</feature>
<name>A0ABY1NY87_9FLAO</name>